<name>A0ABQ2A660_9BACL</name>
<reference evidence="2" key="1">
    <citation type="journal article" date="2019" name="Int. J. Syst. Evol. Microbiol.">
        <title>The Global Catalogue of Microorganisms (GCM) 10K type strain sequencing project: providing services to taxonomists for standard genome sequencing and annotation.</title>
        <authorList>
            <consortium name="The Broad Institute Genomics Platform"/>
            <consortium name="The Broad Institute Genome Sequencing Center for Infectious Disease"/>
            <person name="Wu L."/>
            <person name="Ma J."/>
        </authorList>
    </citation>
    <scope>NUCLEOTIDE SEQUENCE [LARGE SCALE GENOMIC DNA]</scope>
    <source>
        <strain evidence="2">CCM 8702</strain>
    </source>
</reference>
<comment type="caution">
    <text evidence="1">The sequence shown here is derived from an EMBL/GenBank/DDBJ whole genome shotgun (WGS) entry which is preliminary data.</text>
</comment>
<keyword evidence="2" id="KW-1185">Reference proteome</keyword>
<protein>
    <submittedName>
        <fullName evidence="1">Uncharacterized protein</fullName>
    </submittedName>
</protein>
<evidence type="ECO:0000313" key="1">
    <source>
        <dbReference type="EMBL" id="GGH84754.1"/>
    </source>
</evidence>
<proteinExistence type="predicted"/>
<organism evidence="1 2">
    <name type="scientific">Saccharibacillus endophyticus</name>
    <dbReference type="NCBI Taxonomy" id="2060666"/>
    <lineage>
        <taxon>Bacteria</taxon>
        <taxon>Bacillati</taxon>
        <taxon>Bacillota</taxon>
        <taxon>Bacilli</taxon>
        <taxon>Bacillales</taxon>
        <taxon>Paenibacillaceae</taxon>
        <taxon>Saccharibacillus</taxon>
    </lineage>
</organism>
<dbReference type="Proteomes" id="UP000605427">
    <property type="component" value="Unassembled WGS sequence"/>
</dbReference>
<dbReference type="RefSeq" id="WP_172241507.1">
    <property type="nucleotide sequence ID" value="NZ_BMDD01000005.1"/>
</dbReference>
<sequence length="189" mass="21913">MDEENKLIKIFEKANTTFLRNNSDLLLSQVSERTLCGALMMHLRDSIQDTEFSKYNVDVEYNRNKNSTVETKIKSIPGPGGTKVKINCDLILHSRGQNLKKDNLIAIEMKKSSRSKSEKDSDRIRIMALTQDRYGGGRSLDNTVSFEHVCDYTLGIYYEVNYKRKSILVEYYRKGYIFNKKVLQNCWST</sequence>
<dbReference type="EMBL" id="BMDD01000005">
    <property type="protein sequence ID" value="GGH84754.1"/>
    <property type="molecule type" value="Genomic_DNA"/>
</dbReference>
<gene>
    <name evidence="1" type="ORF">GCM10007362_40560</name>
</gene>
<evidence type="ECO:0000313" key="2">
    <source>
        <dbReference type="Proteomes" id="UP000605427"/>
    </source>
</evidence>
<accession>A0ABQ2A660</accession>